<keyword evidence="8" id="KW-1185">Reference proteome</keyword>
<evidence type="ECO:0000313" key="8">
    <source>
        <dbReference type="Proteomes" id="UP000253940"/>
    </source>
</evidence>
<dbReference type="PANTHER" id="PTHR21716:SF4">
    <property type="entry name" value="TRANSMEMBRANE PROTEIN 245"/>
    <property type="match status" value="1"/>
</dbReference>
<feature type="transmembrane region" description="Helical" evidence="6">
    <location>
        <begin position="301"/>
        <end position="319"/>
    </location>
</feature>
<organism evidence="7 8">
    <name type="scientific">Aquirhabdus parva</name>
    <dbReference type="NCBI Taxonomy" id="2283318"/>
    <lineage>
        <taxon>Bacteria</taxon>
        <taxon>Pseudomonadati</taxon>
        <taxon>Pseudomonadota</taxon>
        <taxon>Gammaproteobacteria</taxon>
        <taxon>Moraxellales</taxon>
        <taxon>Moraxellaceae</taxon>
        <taxon>Aquirhabdus</taxon>
    </lineage>
</organism>
<feature type="transmembrane region" description="Helical" evidence="6">
    <location>
        <begin position="65"/>
        <end position="89"/>
    </location>
</feature>
<keyword evidence="3 6" id="KW-0812">Transmembrane</keyword>
<protein>
    <submittedName>
        <fullName evidence="7">AI-2E family transporter</fullName>
    </submittedName>
</protein>
<keyword evidence="5 6" id="KW-0472">Membrane</keyword>
<dbReference type="InterPro" id="IPR002549">
    <property type="entry name" value="AI-2E-like"/>
</dbReference>
<evidence type="ECO:0000256" key="3">
    <source>
        <dbReference type="ARBA" id="ARBA00022692"/>
    </source>
</evidence>
<sequence>MSRPALISTLSIQRMLLPILLGILVFFSFEIVRIFISPIAWAAILVYITWPLYQWTLHKFSGRESHAAGIVTAGLMTLVGVPIGIAFLVTEHQAVTWYHQLHDQLNAGQLVLPTALANLPWVGSDLQDMVDQLNDDPSQFITQLRSMLQDQVGKGARLVGNVAEHIASVGFCLITMFFFYKDGLRIMVQIRAALERIVGVRGDHYLSAIAVTTRAVVYGIVLTAAAQGLLAGIGYAVAGMPGALLLAVITAIVAMIPFASPLAWGLAIAWLAITGHPIAAVALAVWAGAVIFIIDNILRPMVISSATAIPFLVVLFGVLGGLATFGMIGLFIGPVILAMLLAVWREWLTHEHEQQQVIASQNTVVVEPPIEENKPS</sequence>
<dbReference type="RefSeq" id="WP_114897753.1">
    <property type="nucleotide sequence ID" value="NZ_CP031222.1"/>
</dbReference>
<accession>A0A345P2Y4</accession>
<comment type="subcellular location">
    <subcellularLocation>
        <location evidence="1">Membrane</location>
        <topology evidence="1">Multi-pass membrane protein</topology>
    </subcellularLocation>
</comment>
<evidence type="ECO:0000256" key="4">
    <source>
        <dbReference type="ARBA" id="ARBA00022989"/>
    </source>
</evidence>
<feature type="transmembrane region" description="Helical" evidence="6">
    <location>
        <begin position="215"/>
        <end position="237"/>
    </location>
</feature>
<feature type="transmembrane region" description="Helical" evidence="6">
    <location>
        <begin position="244"/>
        <end position="264"/>
    </location>
</feature>
<dbReference type="KEGG" id="mbah:HYN46_01270"/>
<feature type="transmembrane region" description="Helical" evidence="6">
    <location>
        <begin position="270"/>
        <end position="294"/>
    </location>
</feature>
<evidence type="ECO:0000256" key="5">
    <source>
        <dbReference type="ARBA" id="ARBA00023136"/>
    </source>
</evidence>
<feature type="transmembrane region" description="Helical" evidence="6">
    <location>
        <begin position="325"/>
        <end position="344"/>
    </location>
</feature>
<dbReference type="EMBL" id="CP031222">
    <property type="protein sequence ID" value="AXI01643.1"/>
    <property type="molecule type" value="Genomic_DNA"/>
</dbReference>
<dbReference type="Pfam" id="PF01594">
    <property type="entry name" value="AI-2E_transport"/>
    <property type="match status" value="1"/>
</dbReference>
<evidence type="ECO:0000313" key="7">
    <source>
        <dbReference type="EMBL" id="AXI01643.1"/>
    </source>
</evidence>
<dbReference type="OrthoDB" id="5298283at2"/>
<feature type="transmembrane region" description="Helical" evidence="6">
    <location>
        <begin position="6"/>
        <end position="27"/>
    </location>
</feature>
<feature type="transmembrane region" description="Helical" evidence="6">
    <location>
        <begin position="158"/>
        <end position="180"/>
    </location>
</feature>
<comment type="similarity">
    <text evidence="2">Belongs to the autoinducer-2 exporter (AI-2E) (TC 2.A.86) family.</text>
</comment>
<dbReference type="AlphaFoldDB" id="A0A345P2Y4"/>
<dbReference type="PANTHER" id="PTHR21716">
    <property type="entry name" value="TRANSMEMBRANE PROTEIN"/>
    <property type="match status" value="1"/>
</dbReference>
<dbReference type="GO" id="GO:0016020">
    <property type="term" value="C:membrane"/>
    <property type="evidence" value="ECO:0007669"/>
    <property type="project" value="UniProtKB-SubCell"/>
</dbReference>
<evidence type="ECO:0000256" key="1">
    <source>
        <dbReference type="ARBA" id="ARBA00004141"/>
    </source>
</evidence>
<evidence type="ECO:0000256" key="2">
    <source>
        <dbReference type="ARBA" id="ARBA00009773"/>
    </source>
</evidence>
<keyword evidence="4 6" id="KW-1133">Transmembrane helix</keyword>
<dbReference type="Proteomes" id="UP000253940">
    <property type="component" value="Chromosome"/>
</dbReference>
<feature type="transmembrane region" description="Helical" evidence="6">
    <location>
        <begin position="34"/>
        <end position="53"/>
    </location>
</feature>
<proteinExistence type="inferred from homology"/>
<reference evidence="7 8" key="1">
    <citation type="submission" date="2018-07" db="EMBL/GenBank/DDBJ databases">
        <title>Genome sequencing of Moraxellaceae gen. HYN0046.</title>
        <authorList>
            <person name="Kim M."/>
            <person name="Yi H."/>
        </authorList>
    </citation>
    <scope>NUCLEOTIDE SEQUENCE [LARGE SCALE GENOMIC DNA]</scope>
    <source>
        <strain evidence="7 8">HYN0046</strain>
    </source>
</reference>
<evidence type="ECO:0000256" key="6">
    <source>
        <dbReference type="SAM" id="Phobius"/>
    </source>
</evidence>
<gene>
    <name evidence="7" type="ORF">HYN46_01270</name>
</gene>
<name>A0A345P2Y4_9GAMM</name>